<reference evidence="1 2" key="2">
    <citation type="submission" date="2018-10" db="EMBL/GenBank/DDBJ databases">
        <authorList>
            <consortium name="Pathogen Informatics"/>
        </authorList>
    </citation>
    <scope>NUCLEOTIDE SEQUENCE [LARGE SCALE GENOMIC DNA]</scope>
</reference>
<evidence type="ECO:0000313" key="1">
    <source>
        <dbReference type="EMBL" id="VDD78490.1"/>
    </source>
</evidence>
<dbReference type="AlphaFoldDB" id="A0A0R3UC44"/>
<gene>
    <name evidence="1" type="ORF">MCOS_LOCUS4493</name>
</gene>
<sequence length="48" mass="5798">MKEELEETEEEEKEKDEEALEVQLRHFNPVWSIKLENSVTFPSRMTCE</sequence>
<dbReference type="Proteomes" id="UP000267029">
    <property type="component" value="Unassembled WGS sequence"/>
</dbReference>
<protein>
    <submittedName>
        <fullName evidence="1 3">Uncharacterized protein</fullName>
    </submittedName>
</protein>
<accession>A0A0R3UC44</accession>
<evidence type="ECO:0000313" key="2">
    <source>
        <dbReference type="Proteomes" id="UP000267029"/>
    </source>
</evidence>
<organism evidence="3">
    <name type="scientific">Mesocestoides corti</name>
    <name type="common">Flatworm</name>
    <dbReference type="NCBI Taxonomy" id="53468"/>
    <lineage>
        <taxon>Eukaryota</taxon>
        <taxon>Metazoa</taxon>
        <taxon>Spiralia</taxon>
        <taxon>Lophotrochozoa</taxon>
        <taxon>Platyhelminthes</taxon>
        <taxon>Cestoda</taxon>
        <taxon>Eucestoda</taxon>
        <taxon>Cyclophyllidea</taxon>
        <taxon>Mesocestoididae</taxon>
        <taxon>Mesocestoides</taxon>
    </lineage>
</organism>
<dbReference type="EMBL" id="UXSR01001734">
    <property type="protein sequence ID" value="VDD78490.1"/>
    <property type="molecule type" value="Genomic_DNA"/>
</dbReference>
<dbReference type="WBParaSite" id="MCOS_0000449201-mRNA-1">
    <property type="protein sequence ID" value="MCOS_0000449201-mRNA-1"/>
    <property type="gene ID" value="MCOS_0000449201"/>
</dbReference>
<reference evidence="3" key="1">
    <citation type="submission" date="2017-02" db="UniProtKB">
        <authorList>
            <consortium name="WormBaseParasite"/>
        </authorList>
    </citation>
    <scope>IDENTIFICATION</scope>
</reference>
<evidence type="ECO:0000313" key="3">
    <source>
        <dbReference type="WBParaSite" id="MCOS_0000449201-mRNA-1"/>
    </source>
</evidence>
<proteinExistence type="predicted"/>
<name>A0A0R3UC44_MESCO</name>
<keyword evidence="2" id="KW-1185">Reference proteome</keyword>